<dbReference type="VEuPathDB" id="FungiDB:H310_09343"/>
<protein>
    <recommendedName>
        <fullName evidence="2">PLOD1-3-like GT domain-containing protein</fullName>
    </recommendedName>
</protein>
<dbReference type="OrthoDB" id="69177at2759"/>
<evidence type="ECO:0000259" key="2">
    <source>
        <dbReference type="Pfam" id="PF25342"/>
    </source>
</evidence>
<dbReference type="AlphaFoldDB" id="A0A024TWN5"/>
<organism evidence="3">
    <name type="scientific">Aphanomyces invadans</name>
    <dbReference type="NCBI Taxonomy" id="157072"/>
    <lineage>
        <taxon>Eukaryota</taxon>
        <taxon>Sar</taxon>
        <taxon>Stramenopiles</taxon>
        <taxon>Oomycota</taxon>
        <taxon>Saprolegniomycetes</taxon>
        <taxon>Saprolegniales</taxon>
        <taxon>Verrucalvaceae</taxon>
        <taxon>Aphanomyces</taxon>
    </lineage>
</organism>
<dbReference type="GeneID" id="20086393"/>
<reference evidence="3" key="1">
    <citation type="submission" date="2013-12" db="EMBL/GenBank/DDBJ databases">
        <title>The Genome Sequence of Aphanomyces invadans NJM9701.</title>
        <authorList>
            <consortium name="The Broad Institute Genomics Platform"/>
            <person name="Russ C."/>
            <person name="Tyler B."/>
            <person name="van West P."/>
            <person name="Dieguez-Uribeondo J."/>
            <person name="Young S.K."/>
            <person name="Zeng Q."/>
            <person name="Gargeya S."/>
            <person name="Fitzgerald M."/>
            <person name="Abouelleil A."/>
            <person name="Alvarado L."/>
            <person name="Chapman S.B."/>
            <person name="Gainer-Dewar J."/>
            <person name="Goldberg J."/>
            <person name="Griggs A."/>
            <person name="Gujja S."/>
            <person name="Hansen M."/>
            <person name="Howarth C."/>
            <person name="Imamovic A."/>
            <person name="Ireland A."/>
            <person name="Larimer J."/>
            <person name="McCowan C."/>
            <person name="Murphy C."/>
            <person name="Pearson M."/>
            <person name="Poon T.W."/>
            <person name="Priest M."/>
            <person name="Roberts A."/>
            <person name="Saif S."/>
            <person name="Shea T."/>
            <person name="Sykes S."/>
            <person name="Wortman J."/>
            <person name="Nusbaum C."/>
            <person name="Birren B."/>
        </authorList>
    </citation>
    <scope>NUCLEOTIDE SEQUENCE [LARGE SCALE GENOMIC DNA]</scope>
    <source>
        <strain evidence="3">NJM9701</strain>
    </source>
</reference>
<evidence type="ECO:0000256" key="1">
    <source>
        <dbReference type="SAM" id="MobiDB-lite"/>
    </source>
</evidence>
<accession>A0A024TWN5</accession>
<evidence type="ECO:0000313" key="3">
    <source>
        <dbReference type="EMBL" id="ETV98051.1"/>
    </source>
</evidence>
<dbReference type="Pfam" id="PF25342">
    <property type="entry name" value="GT_PLOD"/>
    <property type="match status" value="1"/>
</dbReference>
<feature type="region of interest" description="Disordered" evidence="1">
    <location>
        <begin position="91"/>
        <end position="141"/>
    </location>
</feature>
<dbReference type="CDD" id="cd22997">
    <property type="entry name" value="GT_LH"/>
    <property type="match status" value="1"/>
</dbReference>
<dbReference type="InterPro" id="IPR057589">
    <property type="entry name" value="GT_PLOD"/>
</dbReference>
<sequence length="487" mass="53263">MRETDAAVVPLTAADGLASTVPASSTSIPRYVKALAVCVCVGVGLMCLDSNVVLHEQILHPVKPKDSIQVSAAVAGTSYIVSDNSSITSSNATTIEFPTTPAPISTLPTSTSPPSPPPVESTQPPVEPRLRQSASGASTPFKPKNIRFVTLADNPHGGICLLASSIFQDDAVLEVLAWNYSSTFFDGSTCGEACHGNQDNNNRYGQQKKLHWLEHYVEKNSDLDDDDLVLFTDAWDVIVQSSTQKLTDLFLKHTQGERGLIFNGEPTCGDSFNNDGMYGYKLRAKAWNIRLEPNQTPRLVGGHYMCNAIAAKTASNTLVAGPNWSLGSGGILGDVQSLRAFLRRVTAIRIAQEEEFRQHQTFLFEGDQILFQIAYLTAPEINVKIDTAAEIFFVISYLIGPGDFNEYGGCASQGCSSKYFHDGTPSQFAWNLIEPIFFHFPGDYKHQFASCANAAATYRRQRSPGKYFFDVDRQRKVLVSSICPDYS</sequence>
<dbReference type="RefSeq" id="XP_008873612.1">
    <property type="nucleotide sequence ID" value="XM_008875390.1"/>
</dbReference>
<feature type="domain" description="PLOD1-3-like GT" evidence="2">
    <location>
        <begin position="197"/>
        <end position="268"/>
    </location>
</feature>
<name>A0A024TWN5_9STRA</name>
<proteinExistence type="predicted"/>
<dbReference type="EMBL" id="KI913971">
    <property type="protein sequence ID" value="ETV98051.1"/>
    <property type="molecule type" value="Genomic_DNA"/>
</dbReference>
<gene>
    <name evidence="3" type="ORF">H310_09343</name>
</gene>
<feature type="compositionally biased region" description="Low complexity" evidence="1">
    <location>
        <begin position="91"/>
        <end position="110"/>
    </location>
</feature>